<dbReference type="Pfam" id="PF21307">
    <property type="entry name" value="Glyco_hydro_95_C"/>
    <property type="match status" value="1"/>
</dbReference>
<dbReference type="PIRSF" id="PIRSF007663">
    <property type="entry name" value="UCP007663"/>
    <property type="match status" value="1"/>
</dbReference>
<feature type="domain" description="Alpha fucosidase A-like C-terminal" evidence="3">
    <location>
        <begin position="725"/>
        <end position="818"/>
    </location>
</feature>
<dbReference type="InterPro" id="IPR027414">
    <property type="entry name" value="GH95_N_dom"/>
</dbReference>
<dbReference type="GO" id="GO:0005975">
    <property type="term" value="P:carbohydrate metabolic process"/>
    <property type="evidence" value="ECO:0007669"/>
    <property type="project" value="InterPro"/>
</dbReference>
<proteinExistence type="predicted"/>
<name>A0A4R5MKV9_9SPHI</name>
<feature type="chain" id="PRO_5020377919" evidence="1">
    <location>
        <begin position="22"/>
        <end position="821"/>
    </location>
</feature>
<evidence type="ECO:0000313" key="6">
    <source>
        <dbReference type="Proteomes" id="UP000295668"/>
    </source>
</evidence>
<dbReference type="Gene3D" id="2.70.98.50">
    <property type="entry name" value="putative glycoside hydrolase family protein from bacillus halodurans"/>
    <property type="match status" value="1"/>
</dbReference>
<dbReference type="InterPro" id="IPR054363">
    <property type="entry name" value="GH95_cat"/>
</dbReference>
<dbReference type="PANTHER" id="PTHR31084">
    <property type="entry name" value="ALPHA-L-FUCOSIDASE 2"/>
    <property type="match status" value="1"/>
</dbReference>
<organism evidence="5 6">
    <name type="scientific">Pedobacter changchengzhani</name>
    <dbReference type="NCBI Taxonomy" id="2529274"/>
    <lineage>
        <taxon>Bacteria</taxon>
        <taxon>Pseudomonadati</taxon>
        <taxon>Bacteroidota</taxon>
        <taxon>Sphingobacteriia</taxon>
        <taxon>Sphingobacteriales</taxon>
        <taxon>Sphingobacteriaceae</taxon>
        <taxon>Pedobacter</taxon>
    </lineage>
</organism>
<comment type="caution">
    <text evidence="5">The sequence shown here is derived from an EMBL/GenBank/DDBJ whole genome shotgun (WGS) entry which is preliminary data.</text>
</comment>
<feature type="domain" description="Glycosyl hydrolase family 95 catalytic" evidence="4">
    <location>
        <begin position="313"/>
        <end position="723"/>
    </location>
</feature>
<keyword evidence="6" id="KW-1185">Reference proteome</keyword>
<evidence type="ECO:0000259" key="3">
    <source>
        <dbReference type="Pfam" id="PF21307"/>
    </source>
</evidence>
<dbReference type="AlphaFoldDB" id="A0A4R5MKV9"/>
<reference evidence="5 6" key="1">
    <citation type="submission" date="2019-02" db="EMBL/GenBank/DDBJ databases">
        <title>Pedobacter sp. nov., a novel speices isolated from soil of pinguins habitat in Antarcitica.</title>
        <authorList>
            <person name="He R.-H."/>
        </authorList>
    </citation>
    <scope>NUCLEOTIDE SEQUENCE [LARGE SCALE GENOMIC DNA]</scope>
    <source>
        <strain evidence="5 6">E01020</strain>
    </source>
</reference>
<dbReference type="InterPro" id="IPR049053">
    <property type="entry name" value="AFCA-like_C"/>
</dbReference>
<evidence type="ECO:0000256" key="1">
    <source>
        <dbReference type="SAM" id="SignalP"/>
    </source>
</evidence>
<dbReference type="EMBL" id="SJCY01000005">
    <property type="protein sequence ID" value="TDG36248.1"/>
    <property type="molecule type" value="Genomic_DNA"/>
</dbReference>
<dbReference type="InterPro" id="IPR016518">
    <property type="entry name" value="Alpha-L-fucosidase"/>
</dbReference>
<sequence length="821" mass="92643">MKKIIYFLCLSLTFAYSKSKAQTDKTNQNIQEKSFDPATLLWYTKPAEVWADALPVGNGRIGAMIYGRPTEEIINFNEETYWSGGPYSTVVKDGYKELPNIQKMIFNGEPIKAHKLFGRTLMGYPIEQQKYQALSNLHLNFKKEAVENYTRSLDLKTGIATVKYTANGVNYTREVLASAVDQTIAIRITADKPGSISFDAQLRGVRNETHSNYATDYFKMDGVGKDQLKVTGKSADYMGIEGKLKYEARIKIMPEGGTMDLDNDTQTVLTVKNANSVTLYFVAATNFVNYKDVSADQHQRVEDMLAKVQKTSFPEIKKNAVDDYKKYFDRVSLTLPATPNSYLPTDERMVKIQTSPDPQLASLCYNFGRYVLISSSRPGTQPANLQGIWNDNMNPAWDSKYTTNINLEMNYWAVESGNLSEMAQPLFKMVEELTDQGSQVAKEHYGARGWVLHQNTDIWRVAAPMDGPTWGTFTTGGAWLTNQLWDHYLFTQDKEFLKEFYPVMKGSVDFFMDFLVPFPGKDWLVTNPSTSPENPPEGKGYKYFFDEITGGYYFTTITAGSTIDMQILKDLFKNYDEATKILNKDLDFNKKVQAARKRLVPSQVGKNGTLQEWAEDYGQMEPNHRHNSHLYGLYPGNVISVGRTPELIEPVKKVLELRGDGASGWSRAWKANLWARLRDGDRVNKIFKGYLKDECFVSLFAKCFTPMQVDGTLGMTAAVSEMLLQSQEGYIDLLPALPSEWTDGQFKGVCARGDFELDFSWKNKAVTSLAILSKAGMPCEIKASSKVKVFLDGKQVSIKKLPNQIVQFNTVKGKTYTVKGI</sequence>
<evidence type="ECO:0000259" key="4">
    <source>
        <dbReference type="Pfam" id="PF22124"/>
    </source>
</evidence>
<keyword evidence="1" id="KW-0732">Signal</keyword>
<feature type="domain" description="Glycosyl hydrolase family 95 N-terminal" evidence="2">
    <location>
        <begin position="41"/>
        <end position="289"/>
    </location>
</feature>
<protein>
    <submittedName>
        <fullName evidence="5">Glycoside hydrolase family 95 protein</fullName>
    </submittedName>
</protein>
<accession>A0A4R5MKV9</accession>
<evidence type="ECO:0000259" key="2">
    <source>
        <dbReference type="Pfam" id="PF14498"/>
    </source>
</evidence>
<keyword evidence="5" id="KW-0378">Hydrolase</keyword>
<dbReference type="Pfam" id="PF14498">
    <property type="entry name" value="Glyco_hyd_65N_2"/>
    <property type="match status" value="1"/>
</dbReference>
<dbReference type="RefSeq" id="WP_133262493.1">
    <property type="nucleotide sequence ID" value="NZ_SJCY01000005.1"/>
</dbReference>
<evidence type="ECO:0000313" key="5">
    <source>
        <dbReference type="EMBL" id="TDG36248.1"/>
    </source>
</evidence>
<dbReference type="SUPFAM" id="SSF48208">
    <property type="entry name" value="Six-hairpin glycosidases"/>
    <property type="match status" value="1"/>
</dbReference>
<dbReference type="Proteomes" id="UP000295668">
    <property type="component" value="Unassembled WGS sequence"/>
</dbReference>
<dbReference type="PANTHER" id="PTHR31084:SF0">
    <property type="entry name" value="ALPHA-L-FUCOSIDASE 2"/>
    <property type="match status" value="1"/>
</dbReference>
<dbReference type="GO" id="GO:0004560">
    <property type="term" value="F:alpha-L-fucosidase activity"/>
    <property type="evidence" value="ECO:0007669"/>
    <property type="project" value="InterPro"/>
</dbReference>
<gene>
    <name evidence="5" type="ORF">EZJ43_09600</name>
</gene>
<feature type="signal peptide" evidence="1">
    <location>
        <begin position="1"/>
        <end position="21"/>
    </location>
</feature>
<dbReference type="InterPro" id="IPR008928">
    <property type="entry name" value="6-hairpin_glycosidase_sf"/>
</dbReference>
<dbReference type="OrthoDB" id="9802600at2"/>
<dbReference type="Pfam" id="PF22124">
    <property type="entry name" value="Glyco_hydro_95_cat"/>
    <property type="match status" value="1"/>
</dbReference>
<dbReference type="Gene3D" id="2.60.40.1180">
    <property type="entry name" value="Golgi alpha-mannosidase II"/>
    <property type="match status" value="1"/>
</dbReference>
<dbReference type="InterPro" id="IPR013780">
    <property type="entry name" value="Glyco_hydro_b"/>
</dbReference>